<reference evidence="2 3" key="1">
    <citation type="submission" date="2016-12" db="EMBL/GenBank/DDBJ databases">
        <title>Study of bacterial adaptation to deep sea.</title>
        <authorList>
            <person name="Song J."/>
            <person name="Yoshizawa S."/>
            <person name="Kogure K."/>
        </authorList>
    </citation>
    <scope>NUCLEOTIDE SEQUENCE [LARGE SCALE GENOMIC DNA]</scope>
    <source>
        <strain evidence="2 3">SAORIC-165</strain>
    </source>
</reference>
<dbReference type="Proteomes" id="UP000239907">
    <property type="component" value="Unassembled WGS sequence"/>
</dbReference>
<keyword evidence="1" id="KW-1133">Transmembrane helix</keyword>
<evidence type="ECO:0000256" key="1">
    <source>
        <dbReference type="SAM" id="Phobius"/>
    </source>
</evidence>
<name>A0A2S7U1J5_9BACT</name>
<proteinExistence type="predicted"/>
<protein>
    <recommendedName>
        <fullName evidence="4">Cardiolipin synthase N-terminal domain-containing protein</fullName>
    </recommendedName>
</protein>
<evidence type="ECO:0008006" key="4">
    <source>
        <dbReference type="Google" id="ProtNLM"/>
    </source>
</evidence>
<keyword evidence="3" id="KW-1185">Reference proteome</keyword>
<sequence>MIAQEIQKLISEAAAGDIASILALVCFSGIYLCVSFALMTRLWKREGTTGKKAFWSLTLFIPVLGWLFYLAFYKVPVSKPPC</sequence>
<organism evidence="2 3">
    <name type="scientific">Rubritalea profundi</name>
    <dbReference type="NCBI Taxonomy" id="1658618"/>
    <lineage>
        <taxon>Bacteria</taxon>
        <taxon>Pseudomonadati</taxon>
        <taxon>Verrucomicrobiota</taxon>
        <taxon>Verrucomicrobiia</taxon>
        <taxon>Verrucomicrobiales</taxon>
        <taxon>Rubritaleaceae</taxon>
        <taxon>Rubritalea</taxon>
    </lineage>
</organism>
<gene>
    <name evidence="2" type="ORF">BSZ32_08010</name>
</gene>
<evidence type="ECO:0000313" key="3">
    <source>
        <dbReference type="Proteomes" id="UP000239907"/>
    </source>
</evidence>
<dbReference type="EMBL" id="MQWA01000001">
    <property type="protein sequence ID" value="PQJ28460.1"/>
    <property type="molecule type" value="Genomic_DNA"/>
</dbReference>
<feature type="transmembrane region" description="Helical" evidence="1">
    <location>
        <begin position="18"/>
        <end position="42"/>
    </location>
</feature>
<accession>A0A2S7U1J5</accession>
<keyword evidence="1" id="KW-0472">Membrane</keyword>
<evidence type="ECO:0000313" key="2">
    <source>
        <dbReference type="EMBL" id="PQJ28460.1"/>
    </source>
</evidence>
<comment type="caution">
    <text evidence="2">The sequence shown here is derived from an EMBL/GenBank/DDBJ whole genome shotgun (WGS) entry which is preliminary data.</text>
</comment>
<dbReference type="AlphaFoldDB" id="A0A2S7U1J5"/>
<feature type="transmembrane region" description="Helical" evidence="1">
    <location>
        <begin position="54"/>
        <end position="72"/>
    </location>
</feature>
<keyword evidence="1" id="KW-0812">Transmembrane</keyword>